<evidence type="ECO:0000313" key="11">
    <source>
        <dbReference type="Proteomes" id="UP000315200"/>
    </source>
</evidence>
<evidence type="ECO:0000256" key="2">
    <source>
        <dbReference type="ARBA" id="ARBA00023015"/>
    </source>
</evidence>
<dbReference type="Proteomes" id="UP000251853">
    <property type="component" value="Unassembled WGS sequence"/>
</dbReference>
<reference evidence="5 9" key="1">
    <citation type="submission" date="2015-09" db="EMBL/GenBank/DDBJ databases">
        <authorList>
            <consortium name="Pathogen Informatics"/>
        </authorList>
    </citation>
    <scope>NUCLEOTIDE SEQUENCE [LARGE SCALE GENOMIC DNA]</scope>
    <source>
        <strain evidence="5 9">2789STDY5834865</strain>
    </source>
</reference>
<dbReference type="AlphaFoldDB" id="A0A174D6D7"/>
<keyword evidence="3" id="KW-0238">DNA-binding</keyword>
<dbReference type="EMBL" id="BJLB01000001">
    <property type="protein sequence ID" value="GEA39834.1"/>
    <property type="molecule type" value="Genomic_DNA"/>
</dbReference>
<gene>
    <name evidence="6" type="ORF">Ccl03g_55470</name>
    <name evidence="5" type="ORF">ERS852480_00657</name>
    <name evidence="7" type="ORF">G5B26_15500</name>
    <name evidence="8" type="ORF">NCTC11224_00224</name>
</gene>
<evidence type="ECO:0000256" key="3">
    <source>
        <dbReference type="ARBA" id="ARBA00023125"/>
    </source>
</evidence>
<dbReference type="RefSeq" id="WP_002586711.1">
    <property type="nucleotide sequence ID" value="NZ_BJLB01000001.1"/>
</dbReference>
<evidence type="ECO:0000313" key="6">
    <source>
        <dbReference type="EMBL" id="GEA39834.1"/>
    </source>
</evidence>
<dbReference type="Pfam" id="PF03965">
    <property type="entry name" value="Penicillinase_R"/>
    <property type="match status" value="1"/>
</dbReference>
<accession>A0A174D6D7</accession>
<reference evidence="7" key="5">
    <citation type="submission" date="2020-02" db="EMBL/GenBank/DDBJ databases">
        <authorList>
            <person name="Littmann E."/>
            <person name="Sorbara M."/>
        </authorList>
    </citation>
    <scope>NUCLEOTIDE SEQUENCE</scope>
    <source>
        <strain evidence="7">MSK.2.26</strain>
    </source>
</reference>
<comment type="similarity">
    <text evidence="1">Belongs to the BlaI transcriptional regulatory family.</text>
</comment>
<dbReference type="InterPro" id="IPR036388">
    <property type="entry name" value="WH-like_DNA-bd_sf"/>
</dbReference>
<name>A0A174D6D7_9FIRM</name>
<dbReference type="GO" id="GO:0045892">
    <property type="term" value="P:negative regulation of DNA-templated transcription"/>
    <property type="evidence" value="ECO:0007669"/>
    <property type="project" value="InterPro"/>
</dbReference>
<dbReference type="GO" id="GO:0003677">
    <property type="term" value="F:DNA binding"/>
    <property type="evidence" value="ECO:0007669"/>
    <property type="project" value="UniProtKB-KW"/>
</dbReference>
<dbReference type="SUPFAM" id="SSF46785">
    <property type="entry name" value="Winged helix' DNA-binding domain"/>
    <property type="match status" value="1"/>
</dbReference>
<proteinExistence type="inferred from homology"/>
<evidence type="ECO:0000313" key="5">
    <source>
        <dbReference type="EMBL" id="CUO21302.1"/>
    </source>
</evidence>
<dbReference type="InterPro" id="IPR005650">
    <property type="entry name" value="BlaI_family"/>
</dbReference>
<dbReference type="InterPro" id="IPR036390">
    <property type="entry name" value="WH_DNA-bd_sf"/>
</dbReference>
<evidence type="ECO:0000256" key="1">
    <source>
        <dbReference type="ARBA" id="ARBA00011046"/>
    </source>
</evidence>
<keyword evidence="2" id="KW-0805">Transcription regulation</keyword>
<dbReference type="Proteomes" id="UP000315200">
    <property type="component" value="Unassembled WGS sequence"/>
</dbReference>
<keyword evidence="4" id="KW-0804">Transcription</keyword>
<evidence type="ECO:0000313" key="8">
    <source>
        <dbReference type="EMBL" id="SQB03854.1"/>
    </source>
</evidence>
<sequence length="124" mass="14555">MEKKLSPMEYKYMEFIWKFPQGVYSNLIYDEFPQAQGTKGAILFHIKEKGYVSVQQKGKQTLYTPLISKLEYDKMAINMRLKDKFGSSRLENLIATLCGKKSLTKQQVDKLYQLIEELKEEDND</sequence>
<dbReference type="EMBL" id="CZAB01000003">
    <property type="protein sequence ID" value="CUO21302.1"/>
    <property type="molecule type" value="Genomic_DNA"/>
</dbReference>
<dbReference type="Proteomes" id="UP000095512">
    <property type="component" value="Unassembled WGS sequence"/>
</dbReference>
<reference evidence="6 11" key="3">
    <citation type="submission" date="2019-06" db="EMBL/GenBank/DDBJ databases">
        <title>Draft genome sequence of [Clostridium] clostridioforme NBRC 113352.</title>
        <authorList>
            <person name="Miura T."/>
            <person name="Furukawa M."/>
            <person name="Shimamura M."/>
            <person name="Ohyama Y."/>
            <person name="Yamazoe A."/>
            <person name="Kawasaki H."/>
        </authorList>
    </citation>
    <scope>NUCLEOTIDE SEQUENCE [LARGE SCALE GENOMIC DNA]</scope>
    <source>
        <strain evidence="6 11">NBRC 113352</strain>
    </source>
</reference>
<dbReference type="EMBL" id="UAVW01000001">
    <property type="protein sequence ID" value="SQB03854.1"/>
    <property type="molecule type" value="Genomic_DNA"/>
</dbReference>
<protein>
    <submittedName>
        <fullName evidence="7">BlaI/MecI/CopY family transcriptional regulator</fullName>
    </submittedName>
    <submittedName>
        <fullName evidence="5">Predicted transcriptional regulator</fullName>
    </submittedName>
</protein>
<reference evidence="7 12" key="4">
    <citation type="journal article" date="2020" name="Cell Host Microbe">
        <title>Functional and Genomic Variation between Human-Derived Isolates of Lachnospiraceae Reveals Inter- and Intra-Species Diversity.</title>
        <authorList>
            <person name="Sorbara M.T."/>
            <person name="Littmann E.R."/>
            <person name="Fontana E."/>
            <person name="Moody T.U."/>
            <person name="Kohout C.E."/>
            <person name="Gjonbalaj M."/>
            <person name="Eaton V."/>
            <person name="Seok R."/>
            <person name="Leiner I.M."/>
            <person name="Pamer E.G."/>
        </authorList>
    </citation>
    <scope>NUCLEOTIDE SEQUENCE [LARGE SCALE GENOMIC DNA]</scope>
    <source>
        <strain evidence="7 12">MSK.2.26</strain>
    </source>
</reference>
<dbReference type="Proteomes" id="UP000719916">
    <property type="component" value="Unassembled WGS sequence"/>
</dbReference>
<dbReference type="EMBL" id="JAAISW010000026">
    <property type="protein sequence ID" value="NSJ44964.1"/>
    <property type="molecule type" value="Genomic_DNA"/>
</dbReference>
<evidence type="ECO:0000313" key="9">
    <source>
        <dbReference type="Proteomes" id="UP000095512"/>
    </source>
</evidence>
<keyword evidence="10" id="KW-1185">Reference proteome</keyword>
<reference evidence="8 10" key="2">
    <citation type="submission" date="2018-06" db="EMBL/GenBank/DDBJ databases">
        <authorList>
            <consortium name="Pathogen Informatics"/>
            <person name="Doyle S."/>
        </authorList>
    </citation>
    <scope>NUCLEOTIDE SEQUENCE [LARGE SCALE GENOMIC DNA]</scope>
    <source>
        <strain evidence="8 10">NCTC11224</strain>
    </source>
</reference>
<evidence type="ECO:0000313" key="7">
    <source>
        <dbReference type="EMBL" id="NSJ44964.1"/>
    </source>
</evidence>
<evidence type="ECO:0000313" key="10">
    <source>
        <dbReference type="Proteomes" id="UP000251853"/>
    </source>
</evidence>
<evidence type="ECO:0000313" key="12">
    <source>
        <dbReference type="Proteomes" id="UP000719916"/>
    </source>
</evidence>
<organism evidence="5 9">
    <name type="scientific">Enterocloster clostridioformis</name>
    <dbReference type="NCBI Taxonomy" id="1531"/>
    <lineage>
        <taxon>Bacteria</taxon>
        <taxon>Bacillati</taxon>
        <taxon>Bacillota</taxon>
        <taxon>Clostridia</taxon>
        <taxon>Lachnospirales</taxon>
        <taxon>Lachnospiraceae</taxon>
        <taxon>Enterocloster</taxon>
    </lineage>
</organism>
<dbReference type="Gene3D" id="1.10.10.10">
    <property type="entry name" value="Winged helix-like DNA-binding domain superfamily/Winged helix DNA-binding domain"/>
    <property type="match status" value="1"/>
</dbReference>
<evidence type="ECO:0000256" key="4">
    <source>
        <dbReference type="ARBA" id="ARBA00023163"/>
    </source>
</evidence>